<dbReference type="CDD" id="cd00047">
    <property type="entry name" value="PTPc"/>
    <property type="match status" value="1"/>
</dbReference>
<evidence type="ECO:0000313" key="2">
    <source>
        <dbReference type="Proteomes" id="UP000887577"/>
    </source>
</evidence>
<name>A0A914YHA0_9BILA</name>
<dbReference type="AlphaFoldDB" id="A0A914YHA0"/>
<protein>
    <submittedName>
        <fullName evidence="3">Tyrosine-protein phosphatase domain-containing protein</fullName>
    </submittedName>
</protein>
<proteinExistence type="predicted"/>
<dbReference type="GO" id="GO:0004725">
    <property type="term" value="F:protein tyrosine phosphatase activity"/>
    <property type="evidence" value="ECO:0007669"/>
    <property type="project" value="InterPro"/>
</dbReference>
<dbReference type="PROSITE" id="PS50055">
    <property type="entry name" value="TYR_PHOSPHATASE_PTP"/>
    <property type="match status" value="1"/>
</dbReference>
<reference evidence="3" key="1">
    <citation type="submission" date="2022-11" db="UniProtKB">
        <authorList>
            <consortium name="WormBaseParasite"/>
        </authorList>
    </citation>
    <scope>IDENTIFICATION</scope>
</reference>
<evidence type="ECO:0000313" key="3">
    <source>
        <dbReference type="WBParaSite" id="PSU_v2.g19697.t1"/>
    </source>
</evidence>
<dbReference type="WBParaSite" id="PSU_v2.g19697.t1">
    <property type="protein sequence ID" value="PSU_v2.g19697.t1"/>
    <property type="gene ID" value="PSU_v2.g19697"/>
</dbReference>
<evidence type="ECO:0000259" key="1">
    <source>
        <dbReference type="PROSITE" id="PS50055"/>
    </source>
</evidence>
<dbReference type="InterPro" id="IPR000242">
    <property type="entry name" value="PTP_cat"/>
</dbReference>
<dbReference type="Pfam" id="PF00102">
    <property type="entry name" value="Y_phosphatase"/>
    <property type="match status" value="1"/>
</dbReference>
<feature type="domain" description="Tyrosine-protein phosphatase" evidence="1">
    <location>
        <begin position="1"/>
        <end position="132"/>
    </location>
</feature>
<dbReference type="PANTHER" id="PTHR46163">
    <property type="entry name" value="TYROSINE-PROTEIN PHOSPHATASE-RELATED"/>
    <property type="match status" value="1"/>
</dbReference>
<dbReference type="SUPFAM" id="SSF52799">
    <property type="entry name" value="(Phosphotyrosine protein) phosphatases II"/>
    <property type="match status" value="1"/>
</dbReference>
<keyword evidence="2" id="KW-1185">Reference proteome</keyword>
<sequence>MKNPYRSIECIDNERVVLKGPGEAYIHANFIKNLDGKKLFIGTQGPTRDSAPDFWRMVVQEKSTVIIMLCNIFEEDEKDGNIKEKSVQYWPSTVGKSFKYDDLEVSCLEIVEISYGVEGQIIVTTTLELIKS</sequence>
<dbReference type="InterPro" id="IPR029021">
    <property type="entry name" value="Prot-tyrosine_phosphatase-like"/>
</dbReference>
<accession>A0A914YHA0</accession>
<dbReference type="Gene3D" id="3.90.190.10">
    <property type="entry name" value="Protein tyrosine phosphatase superfamily"/>
    <property type="match status" value="1"/>
</dbReference>
<organism evidence="2 3">
    <name type="scientific">Panagrolaimus superbus</name>
    <dbReference type="NCBI Taxonomy" id="310955"/>
    <lineage>
        <taxon>Eukaryota</taxon>
        <taxon>Metazoa</taxon>
        <taxon>Ecdysozoa</taxon>
        <taxon>Nematoda</taxon>
        <taxon>Chromadorea</taxon>
        <taxon>Rhabditida</taxon>
        <taxon>Tylenchina</taxon>
        <taxon>Panagrolaimomorpha</taxon>
        <taxon>Panagrolaimoidea</taxon>
        <taxon>Panagrolaimidae</taxon>
        <taxon>Panagrolaimus</taxon>
    </lineage>
</organism>
<dbReference type="Proteomes" id="UP000887577">
    <property type="component" value="Unplaced"/>
</dbReference>
<dbReference type="InterPro" id="IPR052782">
    <property type="entry name" value="Oocyte-zygote_transition_reg"/>
</dbReference>
<dbReference type="SMART" id="SM00194">
    <property type="entry name" value="PTPc"/>
    <property type="match status" value="1"/>
</dbReference>